<feature type="compositionally biased region" description="Basic and acidic residues" evidence="8">
    <location>
        <begin position="847"/>
        <end position="866"/>
    </location>
</feature>
<dbReference type="InterPro" id="IPR036028">
    <property type="entry name" value="SH3-like_dom_sf"/>
</dbReference>
<feature type="non-terminal residue" evidence="10">
    <location>
        <position position="981"/>
    </location>
</feature>
<feature type="compositionally biased region" description="Acidic residues" evidence="8">
    <location>
        <begin position="190"/>
        <end position="212"/>
    </location>
</feature>
<feature type="compositionally biased region" description="Basic and acidic residues" evidence="8">
    <location>
        <begin position="391"/>
        <end position="419"/>
    </location>
</feature>
<feature type="region of interest" description="Disordered" evidence="8">
    <location>
        <begin position="254"/>
        <end position="627"/>
    </location>
</feature>
<feature type="region of interest" description="Disordered" evidence="8">
    <location>
        <begin position="182"/>
        <end position="212"/>
    </location>
</feature>
<dbReference type="GO" id="GO:0005789">
    <property type="term" value="C:endoplasmic reticulum membrane"/>
    <property type="evidence" value="ECO:0007669"/>
    <property type="project" value="UniProtKB-SubCell"/>
</dbReference>
<organism evidence="10 11">
    <name type="scientific">Eleutherodactylus coqui</name>
    <name type="common">Puerto Rican coqui</name>
    <dbReference type="NCBI Taxonomy" id="57060"/>
    <lineage>
        <taxon>Eukaryota</taxon>
        <taxon>Metazoa</taxon>
        <taxon>Chordata</taxon>
        <taxon>Craniata</taxon>
        <taxon>Vertebrata</taxon>
        <taxon>Euteleostomi</taxon>
        <taxon>Amphibia</taxon>
        <taxon>Batrachia</taxon>
        <taxon>Anura</taxon>
        <taxon>Neobatrachia</taxon>
        <taxon>Hyloidea</taxon>
        <taxon>Eleutherodactylidae</taxon>
        <taxon>Eleutherodactylinae</taxon>
        <taxon>Eleutherodactylus</taxon>
        <taxon>Eleutherodactylus</taxon>
    </lineage>
</organism>
<feature type="compositionally biased region" description="Low complexity" evidence="8">
    <location>
        <begin position="349"/>
        <end position="361"/>
    </location>
</feature>
<protein>
    <recommendedName>
        <fullName evidence="9">SH3 domain-containing protein</fullName>
    </recommendedName>
</protein>
<evidence type="ECO:0000256" key="6">
    <source>
        <dbReference type="ARBA" id="ARBA00023180"/>
    </source>
</evidence>
<evidence type="ECO:0000256" key="8">
    <source>
        <dbReference type="SAM" id="MobiDB-lite"/>
    </source>
</evidence>
<evidence type="ECO:0000256" key="3">
    <source>
        <dbReference type="ARBA" id="ARBA00022729"/>
    </source>
</evidence>
<feature type="compositionally biased region" description="Basic and acidic residues" evidence="8">
    <location>
        <begin position="311"/>
        <end position="323"/>
    </location>
</feature>
<evidence type="ECO:0000256" key="1">
    <source>
        <dbReference type="ARBA" id="ARBA00004389"/>
    </source>
</evidence>
<keyword evidence="3" id="KW-0732">Signal</keyword>
<proteinExistence type="predicted"/>
<keyword evidence="2 7" id="KW-0728">SH3 domain</keyword>
<feature type="compositionally biased region" description="Polar residues" evidence="8">
    <location>
        <begin position="128"/>
        <end position="138"/>
    </location>
</feature>
<dbReference type="Pfam" id="PF07653">
    <property type="entry name" value="SH3_2"/>
    <property type="match status" value="1"/>
</dbReference>
<feature type="compositionally biased region" description="Basic and acidic residues" evidence="8">
    <location>
        <begin position="925"/>
        <end position="937"/>
    </location>
</feature>
<feature type="compositionally biased region" description="Basic and acidic residues" evidence="8">
    <location>
        <begin position="880"/>
        <end position="908"/>
    </location>
</feature>
<dbReference type="PANTHER" id="PTHR23158">
    <property type="entry name" value="MELANOMA INHIBITORY ACTIVITY-RELATED"/>
    <property type="match status" value="1"/>
</dbReference>
<keyword evidence="11" id="KW-1185">Reference proteome</keyword>
<feature type="compositionally biased region" description="Polar residues" evidence="8">
    <location>
        <begin position="599"/>
        <end position="613"/>
    </location>
</feature>
<feature type="compositionally biased region" description="Basic and acidic residues" evidence="8">
    <location>
        <begin position="439"/>
        <end position="476"/>
    </location>
</feature>
<feature type="compositionally biased region" description="Basic and acidic residues" evidence="8">
    <location>
        <begin position="502"/>
        <end position="514"/>
    </location>
</feature>
<comment type="caution">
    <text evidence="10">The sequence shown here is derived from an EMBL/GenBank/DDBJ whole genome shotgun (WGS) entry which is preliminary data.</text>
</comment>
<dbReference type="GO" id="GO:0009306">
    <property type="term" value="P:protein secretion"/>
    <property type="evidence" value="ECO:0007669"/>
    <property type="project" value="TreeGrafter"/>
</dbReference>
<feature type="region of interest" description="Disordered" evidence="8">
    <location>
        <begin position="128"/>
        <end position="148"/>
    </location>
</feature>
<dbReference type="OrthoDB" id="6022771at2759"/>
<comment type="subcellular location">
    <subcellularLocation>
        <location evidence="1">Endoplasmic reticulum membrane</location>
        <topology evidence="1">Single-pass membrane protein</topology>
    </subcellularLocation>
</comment>
<evidence type="ECO:0000259" key="9">
    <source>
        <dbReference type="PROSITE" id="PS50002"/>
    </source>
</evidence>
<dbReference type="AlphaFoldDB" id="A0A8J6JQN9"/>
<dbReference type="Gene3D" id="2.30.30.40">
    <property type="entry name" value="SH3 Domains"/>
    <property type="match status" value="1"/>
</dbReference>
<feature type="compositionally biased region" description="Basic and acidic residues" evidence="8">
    <location>
        <begin position="290"/>
        <end position="303"/>
    </location>
</feature>
<feature type="compositionally biased region" description="Acidic residues" evidence="8">
    <location>
        <begin position="545"/>
        <end position="562"/>
    </location>
</feature>
<accession>A0A8J6JQN9</accession>
<dbReference type="InterPro" id="IPR051500">
    <property type="entry name" value="cTAGE_MIA/OTOR"/>
</dbReference>
<dbReference type="GO" id="GO:0070971">
    <property type="term" value="C:endoplasmic reticulum exit site"/>
    <property type="evidence" value="ECO:0007669"/>
    <property type="project" value="TreeGrafter"/>
</dbReference>
<evidence type="ECO:0000256" key="5">
    <source>
        <dbReference type="ARBA" id="ARBA00023054"/>
    </source>
</evidence>
<keyword evidence="6" id="KW-0325">Glycoprotein</keyword>
<dbReference type="SUPFAM" id="SSF50044">
    <property type="entry name" value="SH3-domain"/>
    <property type="match status" value="1"/>
</dbReference>
<name>A0A8J6JQN9_ELECQ</name>
<dbReference type="EMBL" id="WNTK01001097">
    <property type="protein sequence ID" value="KAG9467975.1"/>
    <property type="molecule type" value="Genomic_DNA"/>
</dbReference>
<feature type="compositionally biased region" description="Basic and acidic residues" evidence="8">
    <location>
        <begin position="332"/>
        <end position="341"/>
    </location>
</feature>
<evidence type="ECO:0000256" key="4">
    <source>
        <dbReference type="ARBA" id="ARBA00022824"/>
    </source>
</evidence>
<dbReference type="PROSITE" id="PS50002">
    <property type="entry name" value="SH3"/>
    <property type="match status" value="1"/>
</dbReference>
<evidence type="ECO:0000313" key="10">
    <source>
        <dbReference type="EMBL" id="KAG9467975.1"/>
    </source>
</evidence>
<evidence type="ECO:0000256" key="2">
    <source>
        <dbReference type="ARBA" id="ARBA00022443"/>
    </source>
</evidence>
<dbReference type="GO" id="GO:0035459">
    <property type="term" value="P:vesicle cargo loading"/>
    <property type="evidence" value="ECO:0007669"/>
    <property type="project" value="TreeGrafter"/>
</dbReference>
<feature type="domain" description="SH3" evidence="9">
    <location>
        <begin position="1"/>
        <end position="61"/>
    </location>
</feature>
<reference evidence="10" key="1">
    <citation type="thesis" date="2020" institute="ProQuest LLC" country="789 East Eisenhower Parkway, Ann Arbor, MI, USA">
        <title>Comparative Genomics and Chromosome Evolution.</title>
        <authorList>
            <person name="Mudd A.B."/>
        </authorList>
    </citation>
    <scope>NUCLEOTIDE SEQUENCE</scope>
    <source>
        <strain evidence="10">HN-11 Male</strain>
        <tissue evidence="10">Kidney and liver</tissue>
    </source>
</reference>
<evidence type="ECO:0000313" key="11">
    <source>
        <dbReference type="Proteomes" id="UP000770717"/>
    </source>
</evidence>
<sequence>MGRGKAIEDFTGPDCRFVNFKKDELIYVYHKLAGRSSDLWAGSVGTYFGYFPKDLIDMKQAYTEDELELPTDETRSVTFNEKYLEEVKNRKDEPYEAEFEEDILEESLEPPLLTFEDYDVKSLDQATFENDSTSSTAPETKMPPPEDEVKVSVDVGHATPLKQEKNILTTWGDTFFAIVSGGEHTRDVTDPDGTDTEEEDEEEPVEELDEDNNLYLLGMEKNSVRHANSEPPFDDDLYILEEELVEETLSTVEGDQAFQIEPKINITSNSSAENEVTLSSSDETPPELDTDPKSVSEEPEVKDQASNVDMEETKELQTEKQENENNNADIESVTKESDVKDQASNIDLEGTQESQTETQETASKDASLPSNDKVVTQGMAKPVEDAEAEDPVDKGTSEDPREDLKENKETKIVDTKNEIPDQAVTEDNEAMKENLPLSEESKLETPKTNEGHAGEVKSNETDPESLDKLDLEDAKPASDSGSVESQKDAPQTIGVSQYNGNEDQRSETTEDSVDKGAMGDGKADSTLQDVPEKDEHEEKTSSEVDKEEADEENQDGLLEDENAVNAAKSKQLETDSNSTEHLDMLDSNNTVSGEKEIVQETTSQNEDVTQEKQAFSVENVEEQNTNKEEMAAAKDEEIINVDNNLIKNMVDVSQEETSAEAKEDLLKKVDSTNDQTANVEDHERVAEESNEDSMYSMNDGLEEASYLESITNLSILREFLDEARIAQFTKYLGLDNLMRLEAMFHDMDSELKLSRKDNVRLDHIDKALDQILEASESNILDFVESVLDSKQADNGQILATEKEMFDEEAALLDDVQEISYRLRQKHSTLSDNSVLTPGAQDPDVIGEGDRTVKREETADAKRKTVEDVVAPEPQVDEISEPIRKEEPTIREPRVEETSVQPEVHREEPELVSSSEDPVDSGTLHPDVDVSHNEERPEPVAAIDEDGVEKGDAEFVSLTSVLSSMQSALLEAKKQFAPVASQ</sequence>
<feature type="compositionally biased region" description="Basic and acidic residues" evidence="8">
    <location>
        <begin position="530"/>
        <end position="544"/>
    </location>
</feature>
<keyword evidence="5" id="KW-0175">Coiled coil</keyword>
<feature type="region of interest" description="Disordered" evidence="8">
    <location>
        <begin position="831"/>
        <end position="947"/>
    </location>
</feature>
<feature type="compositionally biased region" description="Basic and acidic residues" evidence="8">
    <location>
        <begin position="570"/>
        <end position="584"/>
    </location>
</feature>
<dbReference type="GO" id="GO:0006888">
    <property type="term" value="P:endoplasmic reticulum to Golgi vesicle-mediated transport"/>
    <property type="evidence" value="ECO:0007669"/>
    <property type="project" value="TreeGrafter"/>
</dbReference>
<keyword evidence="4" id="KW-0256">Endoplasmic reticulum</keyword>
<feature type="compositionally biased region" description="Polar residues" evidence="8">
    <location>
        <begin position="265"/>
        <end position="283"/>
    </location>
</feature>
<dbReference type="InterPro" id="IPR001452">
    <property type="entry name" value="SH3_domain"/>
</dbReference>
<gene>
    <name evidence="10" type="ORF">GDO78_013949</name>
</gene>
<evidence type="ECO:0000256" key="7">
    <source>
        <dbReference type="PROSITE-ProRule" id="PRU00192"/>
    </source>
</evidence>
<dbReference type="Proteomes" id="UP000770717">
    <property type="component" value="Unassembled WGS sequence"/>
</dbReference>
<feature type="region of interest" description="Disordered" evidence="8">
    <location>
        <begin position="672"/>
        <end position="693"/>
    </location>
</feature>
<dbReference type="PANTHER" id="PTHR23158:SF54">
    <property type="entry name" value="TRANSPORT AND GOLGI ORGANIZATION PROTEIN 1 HOMOLOG"/>
    <property type="match status" value="1"/>
</dbReference>